<feature type="domain" description="Winged helix-turn helix" evidence="1">
    <location>
        <begin position="99"/>
        <end position="131"/>
    </location>
</feature>
<dbReference type="Pfam" id="PF13592">
    <property type="entry name" value="HTH_33"/>
    <property type="match status" value="1"/>
</dbReference>
<evidence type="ECO:0000259" key="1">
    <source>
        <dbReference type="Pfam" id="PF13592"/>
    </source>
</evidence>
<accession>A0A6M0JSD6</accession>
<comment type="caution">
    <text evidence="2">The sequence shown here is derived from an EMBL/GenBank/DDBJ whole genome shotgun (WGS) entry which is preliminary data.</text>
</comment>
<evidence type="ECO:0000313" key="3">
    <source>
        <dbReference type="Proteomes" id="UP000483379"/>
    </source>
</evidence>
<evidence type="ECO:0000313" key="2">
    <source>
        <dbReference type="EMBL" id="NEV60430.1"/>
    </source>
</evidence>
<dbReference type="SUPFAM" id="SSF46689">
    <property type="entry name" value="Homeodomain-like"/>
    <property type="match status" value="1"/>
</dbReference>
<dbReference type="AlphaFoldDB" id="A0A6M0JSD6"/>
<name>A0A6M0JSD6_9GAMM</name>
<gene>
    <name evidence="2" type="ORF">G3446_00735</name>
</gene>
<keyword evidence="3" id="KW-1185">Reference proteome</keyword>
<proteinExistence type="predicted"/>
<dbReference type="InterPro" id="IPR025959">
    <property type="entry name" value="Winged_HTH_dom"/>
</dbReference>
<dbReference type="RefSeq" id="WP_164450476.1">
    <property type="nucleotide sequence ID" value="NZ_JAAIJQ010000002.1"/>
</dbReference>
<protein>
    <submittedName>
        <fullName evidence="2">Winged helix-turn-helix domain-containing protein</fullName>
    </submittedName>
</protein>
<organism evidence="2 3">
    <name type="scientific">Thiorhodococcus minor</name>
    <dbReference type="NCBI Taxonomy" id="57489"/>
    <lineage>
        <taxon>Bacteria</taxon>
        <taxon>Pseudomonadati</taxon>
        <taxon>Pseudomonadota</taxon>
        <taxon>Gammaproteobacteria</taxon>
        <taxon>Chromatiales</taxon>
        <taxon>Chromatiaceae</taxon>
        <taxon>Thiorhodococcus</taxon>
    </lineage>
</organism>
<dbReference type="InterPro" id="IPR009057">
    <property type="entry name" value="Homeodomain-like_sf"/>
</dbReference>
<dbReference type="EMBL" id="JAAIJQ010000002">
    <property type="protein sequence ID" value="NEV60430.1"/>
    <property type="molecule type" value="Genomic_DNA"/>
</dbReference>
<sequence length="131" mass="14713">MNDYRLSHAELAELRAAHHRVREIGEAHRINAVILLGPGRWARDVADALLLDPETVRSDFKRHKKGGLDDLLRMSDIGSEDLLDSTQLRALDARLQSTVYPTAADVARYVEQTWGVRYTPSGMTALLHRLG</sequence>
<reference evidence="2 3" key="1">
    <citation type="submission" date="2020-02" db="EMBL/GenBank/DDBJ databases">
        <title>Genome sequences of Thiorhodococcus mannitoliphagus and Thiorhodococcus minor, purple sulfur photosynthetic bacteria in the gammaproteobacterial family, Chromatiaceae.</title>
        <authorList>
            <person name="Aviles F.A."/>
            <person name="Meyer T.E."/>
            <person name="Kyndt J.A."/>
        </authorList>
    </citation>
    <scope>NUCLEOTIDE SEQUENCE [LARGE SCALE GENOMIC DNA]</scope>
    <source>
        <strain evidence="2 3">DSM 11518</strain>
    </source>
</reference>
<dbReference type="Proteomes" id="UP000483379">
    <property type="component" value="Unassembled WGS sequence"/>
</dbReference>